<proteinExistence type="predicted"/>
<protein>
    <recommendedName>
        <fullName evidence="2">DUF4376 domain-containing protein</fullName>
    </recommendedName>
</protein>
<name>A0A8S5PNE0_9CAUD</name>
<evidence type="ECO:0008006" key="2">
    <source>
        <dbReference type="Google" id="ProtNLM"/>
    </source>
</evidence>
<organism evidence="1">
    <name type="scientific">Siphoviridae sp. ctnsL8</name>
    <dbReference type="NCBI Taxonomy" id="2825666"/>
    <lineage>
        <taxon>Viruses</taxon>
        <taxon>Duplodnaviria</taxon>
        <taxon>Heunggongvirae</taxon>
        <taxon>Uroviricota</taxon>
        <taxon>Caudoviricetes</taxon>
    </lineage>
</organism>
<accession>A0A8S5PNE0</accession>
<dbReference type="EMBL" id="BK015467">
    <property type="protein sequence ID" value="DAE08288.1"/>
    <property type="molecule type" value="Genomic_DNA"/>
</dbReference>
<sequence length="169" mass="19119">MIQYRKGDEVYNGRFIEVNDRMIITPTPEILLENGYTPVDVEPSQEELLAAAKVEKIAEIEEYAKSSNVNEFSFMGIKMWLDVETRIGYSMSIRSADALGLKSIKMPVNGNIYPIELEKARKLLATVHLYADATFNVTQQHIANVKSLQSVDEVKAYDNTKGYPQKLVL</sequence>
<evidence type="ECO:0000313" key="1">
    <source>
        <dbReference type="EMBL" id="DAE08288.1"/>
    </source>
</evidence>
<reference evidence="1" key="1">
    <citation type="journal article" date="2021" name="Proc. Natl. Acad. Sci. U.S.A.">
        <title>A Catalog of Tens of Thousands of Viruses from Human Metagenomes Reveals Hidden Associations with Chronic Diseases.</title>
        <authorList>
            <person name="Tisza M.J."/>
            <person name="Buck C.B."/>
        </authorList>
    </citation>
    <scope>NUCLEOTIDE SEQUENCE</scope>
    <source>
        <strain evidence="1">CtnsL8</strain>
    </source>
</reference>